<dbReference type="GO" id="GO:0004764">
    <property type="term" value="F:shikimate 3-dehydrogenase (NADP+) activity"/>
    <property type="evidence" value="ECO:0007669"/>
    <property type="project" value="InterPro"/>
</dbReference>
<dbReference type="AlphaFoldDB" id="A0AAN8TA54"/>
<dbReference type="InterPro" id="IPR022893">
    <property type="entry name" value="Shikimate_DH_fam"/>
</dbReference>
<comment type="caution">
    <text evidence="2">The sequence shown here is derived from an EMBL/GenBank/DDBJ whole genome shotgun (WGS) entry which is preliminary data.</text>
</comment>
<dbReference type="PANTHER" id="PTHR21089">
    <property type="entry name" value="SHIKIMATE DEHYDROGENASE"/>
    <property type="match status" value="1"/>
</dbReference>
<reference evidence="2 3" key="1">
    <citation type="submission" date="2024-02" db="EMBL/GenBank/DDBJ databases">
        <title>de novo genome assembly of Solanum bulbocastanum strain 11H21.</title>
        <authorList>
            <person name="Hosaka A.J."/>
        </authorList>
    </citation>
    <scope>NUCLEOTIDE SEQUENCE [LARGE SCALE GENOMIC DNA]</scope>
    <source>
        <tissue evidence="2">Young leaves</tissue>
    </source>
</reference>
<feature type="domain" description="Shikimate dehydrogenase substrate binding N-terminal" evidence="1">
    <location>
        <begin position="6"/>
        <end position="53"/>
    </location>
</feature>
<gene>
    <name evidence="2" type="ORF">RDI58_017795</name>
</gene>
<evidence type="ECO:0000313" key="3">
    <source>
        <dbReference type="Proteomes" id="UP001371456"/>
    </source>
</evidence>
<dbReference type="PANTHER" id="PTHR21089:SF1">
    <property type="entry name" value="BIFUNCTIONAL 3-DEHYDROQUINATE DEHYDRATASE_SHIKIMATE DEHYDROGENASE, CHLOROPLASTIC"/>
    <property type="match status" value="1"/>
</dbReference>
<proteinExistence type="predicted"/>
<dbReference type="EMBL" id="JBANQN010000007">
    <property type="protein sequence ID" value="KAK6784340.1"/>
    <property type="molecule type" value="Genomic_DNA"/>
</dbReference>
<dbReference type="Gene3D" id="3.40.50.720">
    <property type="entry name" value="NAD(P)-binding Rossmann-like Domain"/>
    <property type="match status" value="1"/>
</dbReference>
<organism evidence="2 3">
    <name type="scientific">Solanum bulbocastanum</name>
    <name type="common">Wild potato</name>
    <dbReference type="NCBI Taxonomy" id="147425"/>
    <lineage>
        <taxon>Eukaryota</taxon>
        <taxon>Viridiplantae</taxon>
        <taxon>Streptophyta</taxon>
        <taxon>Embryophyta</taxon>
        <taxon>Tracheophyta</taxon>
        <taxon>Spermatophyta</taxon>
        <taxon>Magnoliopsida</taxon>
        <taxon>eudicotyledons</taxon>
        <taxon>Gunneridae</taxon>
        <taxon>Pentapetalae</taxon>
        <taxon>asterids</taxon>
        <taxon>lamiids</taxon>
        <taxon>Solanales</taxon>
        <taxon>Solanaceae</taxon>
        <taxon>Solanoideae</taxon>
        <taxon>Solaneae</taxon>
        <taxon>Solanum</taxon>
    </lineage>
</organism>
<sequence>MYLLVDDIANFFWNYSSFDFAGFSCTIPHKEAALYCCTEIDPTTKAIGAINCIMNRPDGKLSGCNTYYIGAIFAIEEGLQGSQPSISGSPLAGKLFVVVGASGARKAIAYGAKEKGARVLLVANHTMDITRTMIVEHSLPHKF</sequence>
<dbReference type="GO" id="GO:0009423">
    <property type="term" value="P:chorismate biosynthetic process"/>
    <property type="evidence" value="ECO:0007669"/>
    <property type="project" value="TreeGrafter"/>
</dbReference>
<protein>
    <recommendedName>
        <fullName evidence="1">Shikimate dehydrogenase substrate binding N-terminal domain-containing protein</fullName>
    </recommendedName>
</protein>
<name>A0AAN8TA54_SOLBU</name>
<dbReference type="GO" id="GO:0019632">
    <property type="term" value="P:shikimate metabolic process"/>
    <property type="evidence" value="ECO:0007669"/>
    <property type="project" value="TreeGrafter"/>
</dbReference>
<dbReference type="Proteomes" id="UP001371456">
    <property type="component" value="Unassembled WGS sequence"/>
</dbReference>
<evidence type="ECO:0000313" key="2">
    <source>
        <dbReference type="EMBL" id="KAK6784340.1"/>
    </source>
</evidence>
<evidence type="ECO:0000259" key="1">
    <source>
        <dbReference type="Pfam" id="PF08501"/>
    </source>
</evidence>
<keyword evidence="3" id="KW-1185">Reference proteome</keyword>
<dbReference type="SUPFAM" id="SSF53223">
    <property type="entry name" value="Aminoacid dehydrogenase-like, N-terminal domain"/>
    <property type="match status" value="1"/>
</dbReference>
<accession>A0AAN8TA54</accession>
<dbReference type="Pfam" id="PF08501">
    <property type="entry name" value="Shikimate_dh_N"/>
    <property type="match status" value="1"/>
</dbReference>
<dbReference type="InterPro" id="IPR046346">
    <property type="entry name" value="Aminoacid_DH-like_N_sf"/>
</dbReference>
<dbReference type="Gene3D" id="3.40.50.10860">
    <property type="entry name" value="Leucine Dehydrogenase, chain A, domain 1"/>
    <property type="match status" value="1"/>
</dbReference>
<dbReference type="InterPro" id="IPR013708">
    <property type="entry name" value="Shikimate_DH-bd_N"/>
</dbReference>